<dbReference type="InterPro" id="IPR036318">
    <property type="entry name" value="FAD-bd_PCMH-like_sf"/>
</dbReference>
<accession>A0A072NP36</accession>
<dbReference type="SUPFAM" id="SSF55447">
    <property type="entry name" value="CO dehydrogenase flavoprotein C-terminal domain-like"/>
    <property type="match status" value="1"/>
</dbReference>
<dbReference type="GO" id="GO:0071949">
    <property type="term" value="F:FAD binding"/>
    <property type="evidence" value="ECO:0007669"/>
    <property type="project" value="InterPro"/>
</dbReference>
<protein>
    <submittedName>
        <fullName evidence="5">Aerobic-type carbon monoxide dehydrogenase, middle subunit CoxM/CutM-like protein</fullName>
    </submittedName>
</protein>
<dbReference type="InterPro" id="IPR016167">
    <property type="entry name" value="FAD-bd_PCMH_sub1"/>
</dbReference>
<gene>
    <name evidence="5" type="ORF">M670_01612</name>
</gene>
<dbReference type="GO" id="GO:0016491">
    <property type="term" value="F:oxidoreductase activity"/>
    <property type="evidence" value="ECO:0007669"/>
    <property type="project" value="UniProtKB-KW"/>
</dbReference>
<evidence type="ECO:0000259" key="4">
    <source>
        <dbReference type="PROSITE" id="PS51387"/>
    </source>
</evidence>
<dbReference type="SMART" id="SM01092">
    <property type="entry name" value="CO_deh_flav_C"/>
    <property type="match status" value="1"/>
</dbReference>
<evidence type="ECO:0000313" key="6">
    <source>
        <dbReference type="Proteomes" id="UP000027936"/>
    </source>
</evidence>
<dbReference type="Gene3D" id="3.30.465.10">
    <property type="match status" value="1"/>
</dbReference>
<dbReference type="PANTHER" id="PTHR42659">
    <property type="entry name" value="XANTHINE DEHYDROGENASE SUBUNIT C-RELATED"/>
    <property type="match status" value="1"/>
</dbReference>
<evidence type="ECO:0000256" key="2">
    <source>
        <dbReference type="ARBA" id="ARBA00022827"/>
    </source>
</evidence>
<dbReference type="InterPro" id="IPR016166">
    <property type="entry name" value="FAD-bd_PCMH"/>
</dbReference>
<proteinExistence type="predicted"/>
<reference evidence="5 6" key="1">
    <citation type="submission" date="2014-04" db="EMBL/GenBank/DDBJ databases">
        <title>Draft genome sequence of Bacillus azotoformans MEV2011, a (co-) denitrifying strain unable to grow in the presence of oxygen.</title>
        <authorList>
            <person name="Nielsen M."/>
            <person name="Schreiber L."/>
            <person name="Finster K."/>
            <person name="Schramm A."/>
        </authorList>
    </citation>
    <scope>NUCLEOTIDE SEQUENCE [LARGE SCALE GENOMIC DNA]</scope>
    <source>
        <strain evidence="5 6">MEV2011</strain>
    </source>
</reference>
<dbReference type="Pfam" id="PF00941">
    <property type="entry name" value="FAD_binding_5"/>
    <property type="match status" value="1"/>
</dbReference>
<evidence type="ECO:0000313" key="5">
    <source>
        <dbReference type="EMBL" id="KEF39221.1"/>
    </source>
</evidence>
<dbReference type="EMBL" id="JJRY01000004">
    <property type="protein sequence ID" value="KEF39221.1"/>
    <property type="molecule type" value="Genomic_DNA"/>
</dbReference>
<dbReference type="InterPro" id="IPR051312">
    <property type="entry name" value="Diverse_Substr_Oxidored"/>
</dbReference>
<comment type="caution">
    <text evidence="5">The sequence shown here is derived from an EMBL/GenBank/DDBJ whole genome shotgun (WGS) entry which is preliminary data.</text>
</comment>
<dbReference type="InterPro" id="IPR002346">
    <property type="entry name" value="Mopterin_DH_FAD-bd"/>
</dbReference>
<dbReference type="PROSITE" id="PS51387">
    <property type="entry name" value="FAD_PCMH"/>
    <property type="match status" value="1"/>
</dbReference>
<dbReference type="PANTHER" id="PTHR42659:SF2">
    <property type="entry name" value="XANTHINE DEHYDROGENASE SUBUNIT C-RELATED"/>
    <property type="match status" value="1"/>
</dbReference>
<organism evidence="5 6">
    <name type="scientific">Schinkia azotoformans MEV2011</name>
    <dbReference type="NCBI Taxonomy" id="1348973"/>
    <lineage>
        <taxon>Bacteria</taxon>
        <taxon>Bacillati</taxon>
        <taxon>Bacillota</taxon>
        <taxon>Bacilli</taxon>
        <taxon>Bacillales</taxon>
        <taxon>Bacillaceae</taxon>
        <taxon>Calidifontibacillus/Schinkia group</taxon>
        <taxon>Schinkia</taxon>
    </lineage>
</organism>
<feature type="domain" description="FAD-binding PCMH-type" evidence="4">
    <location>
        <begin position="1"/>
        <end position="176"/>
    </location>
</feature>
<keyword evidence="2" id="KW-0274">FAD</keyword>
<dbReference type="InterPro" id="IPR036683">
    <property type="entry name" value="CO_DH_flav_C_dom_sf"/>
</dbReference>
<evidence type="ECO:0000256" key="3">
    <source>
        <dbReference type="ARBA" id="ARBA00023002"/>
    </source>
</evidence>
<name>A0A072NP36_SCHAZ</name>
<sequence>MLTGNIEYYKPATMKEAVELFFALKEKNKQPLYYSGGTEILTLGRLNRIEAKSFIDIKGIVECHIFEFKNDSLITGVALPLTFIEEKNSFPLLSQTSMGIADHTARNKITLGGNLCGKIYYREAVLPFLLCESKVIVLGNDGVKAIPIGEIFHRSFQLQEGQFLIQLHTEKKYINLPFKSIKIRQQWETGYPLITIAAIKVENEFRFAYSGLCRFPFRSKEMEEAINQSGLQLEERIAMGLEYLPAPVLDDIEGSKEYRLFVLKNTLRKIIMEMEGK</sequence>
<dbReference type="InterPro" id="IPR005107">
    <property type="entry name" value="CO_DH_flav_C"/>
</dbReference>
<evidence type="ECO:0000256" key="1">
    <source>
        <dbReference type="ARBA" id="ARBA00022630"/>
    </source>
</evidence>
<keyword evidence="1" id="KW-0285">Flavoprotein</keyword>
<keyword evidence="3" id="KW-0560">Oxidoreductase</keyword>
<dbReference type="Proteomes" id="UP000027936">
    <property type="component" value="Unassembled WGS sequence"/>
</dbReference>
<dbReference type="SUPFAM" id="SSF56176">
    <property type="entry name" value="FAD-binding/transporter-associated domain-like"/>
    <property type="match status" value="1"/>
</dbReference>
<dbReference type="Gene3D" id="3.30.43.10">
    <property type="entry name" value="Uridine Diphospho-n-acetylenolpyruvylglucosamine Reductase, domain 2"/>
    <property type="match status" value="1"/>
</dbReference>
<dbReference type="OrthoDB" id="9774454at2"/>
<dbReference type="AlphaFoldDB" id="A0A072NP36"/>
<dbReference type="RefSeq" id="WP_035194698.1">
    <property type="nucleotide sequence ID" value="NZ_JJRY01000004.1"/>
</dbReference>
<dbReference type="PATRIC" id="fig|1348973.3.peg.1573"/>
<dbReference type="InterPro" id="IPR016169">
    <property type="entry name" value="FAD-bd_PCMH_sub2"/>
</dbReference>